<protein>
    <submittedName>
        <fullName evidence="2">Uncharacterized protein</fullName>
    </submittedName>
</protein>
<accession>A0ABU1YT83</accession>
<reference evidence="2 3" key="1">
    <citation type="submission" date="2023-07" db="EMBL/GenBank/DDBJ databases">
        <title>Sorghum-associated microbial communities from plants grown in Nebraska, USA.</title>
        <authorList>
            <person name="Schachtman D."/>
        </authorList>
    </citation>
    <scope>NUCLEOTIDE SEQUENCE [LARGE SCALE GENOMIC DNA]</scope>
    <source>
        <strain evidence="2 3">BE314</strain>
    </source>
</reference>
<evidence type="ECO:0000256" key="1">
    <source>
        <dbReference type="SAM" id="Phobius"/>
    </source>
</evidence>
<organism evidence="2 3">
    <name type="scientific">Roseateles saccharophilus</name>
    <name type="common">Pseudomonas saccharophila</name>
    <dbReference type="NCBI Taxonomy" id="304"/>
    <lineage>
        <taxon>Bacteria</taxon>
        <taxon>Pseudomonadati</taxon>
        <taxon>Pseudomonadota</taxon>
        <taxon>Betaproteobacteria</taxon>
        <taxon>Burkholderiales</taxon>
        <taxon>Sphaerotilaceae</taxon>
        <taxon>Roseateles</taxon>
    </lineage>
</organism>
<dbReference type="RefSeq" id="WP_310270525.1">
    <property type="nucleotide sequence ID" value="NZ_JAVDXU010000004.1"/>
</dbReference>
<dbReference type="EMBL" id="JAVDXU010000004">
    <property type="protein sequence ID" value="MDR7272072.1"/>
    <property type="molecule type" value="Genomic_DNA"/>
</dbReference>
<evidence type="ECO:0000313" key="3">
    <source>
        <dbReference type="Proteomes" id="UP001180453"/>
    </source>
</evidence>
<keyword evidence="1" id="KW-0472">Membrane</keyword>
<proteinExistence type="predicted"/>
<gene>
    <name evidence="2" type="ORF">J2X20_004746</name>
</gene>
<name>A0ABU1YT83_ROSSA</name>
<keyword evidence="3" id="KW-1185">Reference proteome</keyword>
<feature type="transmembrane region" description="Helical" evidence="1">
    <location>
        <begin position="31"/>
        <end position="54"/>
    </location>
</feature>
<comment type="caution">
    <text evidence="2">The sequence shown here is derived from an EMBL/GenBank/DDBJ whole genome shotgun (WGS) entry which is preliminary data.</text>
</comment>
<sequence length="171" mass="19104">MAVAFWIGVVQQKEQDLGKATDLFFKGAAPFIAFAYFIYQILGGTFFATTAVVLSAERSKDNPRALVVKLSIERGSQWVAEIVSDELFFHRKPDVWDEKPMSRKVGLMPRRRDGLLRMAAGEKSSTEIRLKVPAGSFFITARIVSRAIYWPTPSESFARVCVPAIAEQQAS</sequence>
<keyword evidence="1" id="KW-0812">Transmembrane</keyword>
<dbReference type="Proteomes" id="UP001180453">
    <property type="component" value="Unassembled WGS sequence"/>
</dbReference>
<keyword evidence="1" id="KW-1133">Transmembrane helix</keyword>
<evidence type="ECO:0000313" key="2">
    <source>
        <dbReference type="EMBL" id="MDR7272072.1"/>
    </source>
</evidence>